<evidence type="ECO:0000313" key="3">
    <source>
        <dbReference type="Proteomes" id="UP000187203"/>
    </source>
</evidence>
<gene>
    <name evidence="2" type="ORF">COLO4_02186</name>
</gene>
<dbReference type="Proteomes" id="UP000187203">
    <property type="component" value="Unassembled WGS sequence"/>
</dbReference>
<feature type="region of interest" description="Disordered" evidence="1">
    <location>
        <begin position="94"/>
        <end position="177"/>
    </location>
</feature>
<dbReference type="EMBL" id="AWUE01005025">
    <property type="protein sequence ID" value="OMP13153.1"/>
    <property type="molecule type" value="Genomic_DNA"/>
</dbReference>
<feature type="compositionally biased region" description="Low complexity" evidence="1">
    <location>
        <begin position="112"/>
        <end position="124"/>
    </location>
</feature>
<protein>
    <submittedName>
        <fullName evidence="2">Uncharacterized protein</fullName>
    </submittedName>
</protein>
<dbReference type="AlphaFoldDB" id="A0A1R3L1D5"/>
<reference evidence="3" key="1">
    <citation type="submission" date="2013-09" db="EMBL/GenBank/DDBJ databases">
        <title>Corchorus olitorius genome sequencing.</title>
        <authorList>
            <person name="Alam M."/>
            <person name="Haque M.S."/>
            <person name="Islam M.S."/>
            <person name="Emdad E.M."/>
            <person name="Islam M.M."/>
            <person name="Ahmed B."/>
            <person name="Halim A."/>
            <person name="Hossen Q.M.M."/>
            <person name="Hossain M.Z."/>
            <person name="Ahmed R."/>
            <person name="Khan M.M."/>
            <person name="Islam R."/>
            <person name="Rashid M.M."/>
            <person name="Khan S.A."/>
            <person name="Rahman M.S."/>
            <person name="Alam M."/>
            <person name="Yahiya A.S."/>
            <person name="Khan M.S."/>
            <person name="Azam M.S."/>
            <person name="Haque T."/>
            <person name="Lashkar M.Z.H."/>
            <person name="Akhand A.I."/>
            <person name="Morshed G."/>
            <person name="Roy S."/>
            <person name="Uddin K.S."/>
            <person name="Rabeya T."/>
            <person name="Hossain A.S."/>
            <person name="Chowdhury A."/>
            <person name="Snigdha A.R."/>
            <person name="Mortoza M.S."/>
            <person name="Matin S.A."/>
            <person name="Hoque S.M.E."/>
            <person name="Islam M.K."/>
            <person name="Roy D.K."/>
            <person name="Haider R."/>
            <person name="Moosa M.M."/>
            <person name="Elias S.M."/>
            <person name="Hasan A.M."/>
            <person name="Jahan S."/>
            <person name="Shafiuddin M."/>
            <person name="Mahmood N."/>
            <person name="Shommy N.S."/>
        </authorList>
    </citation>
    <scope>NUCLEOTIDE SEQUENCE [LARGE SCALE GENOMIC DNA]</scope>
    <source>
        <strain evidence="3">cv. O-4</strain>
    </source>
</reference>
<keyword evidence="3" id="KW-1185">Reference proteome</keyword>
<proteinExistence type="predicted"/>
<name>A0A1R3L1D5_9ROSI</name>
<sequence length="284" mass="30610">MRRDERISTWRMASIVAAAAISPRAPSHGVALTLLHDAATTATASSTSWRPGTGVGCSARPDVGLSTTTAAAAARPISATRDQNANRHVAYCANTPPTAGPSSVAMPHMPESSASARGHSGSGSTEHRHGGRQRAQRRAAAEHRRPQQVGAARPRMLDHLRSHRRPGDRRDDEQRCVPRIEGHAADIVDHARQDGRGQVQIDGVQRHAGSQHQHAQRVSAAKQVKPRGFVCVDRGWTHLALQQRGSVPSRRRAVVPRCDSPLASAESVLHYLGVKIKRVISTSR</sequence>
<feature type="compositionally biased region" description="Basic and acidic residues" evidence="1">
    <location>
        <begin position="168"/>
        <end position="177"/>
    </location>
</feature>
<evidence type="ECO:0000256" key="1">
    <source>
        <dbReference type="SAM" id="MobiDB-lite"/>
    </source>
</evidence>
<organism evidence="2 3">
    <name type="scientific">Corchorus olitorius</name>
    <dbReference type="NCBI Taxonomy" id="93759"/>
    <lineage>
        <taxon>Eukaryota</taxon>
        <taxon>Viridiplantae</taxon>
        <taxon>Streptophyta</taxon>
        <taxon>Embryophyta</taxon>
        <taxon>Tracheophyta</taxon>
        <taxon>Spermatophyta</taxon>
        <taxon>Magnoliopsida</taxon>
        <taxon>eudicotyledons</taxon>
        <taxon>Gunneridae</taxon>
        <taxon>Pentapetalae</taxon>
        <taxon>rosids</taxon>
        <taxon>malvids</taxon>
        <taxon>Malvales</taxon>
        <taxon>Malvaceae</taxon>
        <taxon>Grewioideae</taxon>
        <taxon>Apeibeae</taxon>
        <taxon>Corchorus</taxon>
    </lineage>
</organism>
<accession>A0A1R3L1D5</accession>
<evidence type="ECO:0000313" key="2">
    <source>
        <dbReference type="EMBL" id="OMP13153.1"/>
    </source>
</evidence>
<comment type="caution">
    <text evidence="2">The sequence shown here is derived from an EMBL/GenBank/DDBJ whole genome shotgun (WGS) entry which is preliminary data.</text>
</comment>